<sequence>MRSTASALAPVLVSIAPGESARSSGVLIGRVEWRVVIVASGVDPCPDTHHSARHGPAAPGSERLNARDQGPGQVPGPMTPARCRGPTAATYGTS</sequence>
<proteinExistence type="predicted"/>
<gene>
    <name evidence="2" type="ORF">Pma05_64220</name>
</gene>
<comment type="caution">
    <text evidence="2">The sequence shown here is derived from an EMBL/GenBank/DDBJ whole genome shotgun (WGS) entry which is preliminary data.</text>
</comment>
<accession>A0ABQ4EYW8</accession>
<keyword evidence="3" id="KW-1185">Reference proteome</keyword>
<evidence type="ECO:0008006" key="4">
    <source>
        <dbReference type="Google" id="ProtNLM"/>
    </source>
</evidence>
<reference evidence="2 3" key="1">
    <citation type="submission" date="2021-01" db="EMBL/GenBank/DDBJ databases">
        <title>Whole genome shotgun sequence of Plantactinospora mayteni NBRC 109088.</title>
        <authorList>
            <person name="Komaki H."/>
            <person name="Tamura T."/>
        </authorList>
    </citation>
    <scope>NUCLEOTIDE SEQUENCE [LARGE SCALE GENOMIC DNA]</scope>
    <source>
        <strain evidence="2 3">NBRC 109088</strain>
    </source>
</reference>
<name>A0ABQ4EYW8_9ACTN</name>
<evidence type="ECO:0000313" key="2">
    <source>
        <dbReference type="EMBL" id="GIG99849.1"/>
    </source>
</evidence>
<dbReference type="Proteomes" id="UP000621500">
    <property type="component" value="Unassembled WGS sequence"/>
</dbReference>
<feature type="region of interest" description="Disordered" evidence="1">
    <location>
        <begin position="44"/>
        <end position="94"/>
    </location>
</feature>
<evidence type="ECO:0000256" key="1">
    <source>
        <dbReference type="SAM" id="MobiDB-lite"/>
    </source>
</evidence>
<organism evidence="2 3">
    <name type="scientific">Plantactinospora mayteni</name>
    <dbReference type="NCBI Taxonomy" id="566021"/>
    <lineage>
        <taxon>Bacteria</taxon>
        <taxon>Bacillati</taxon>
        <taxon>Actinomycetota</taxon>
        <taxon>Actinomycetes</taxon>
        <taxon>Micromonosporales</taxon>
        <taxon>Micromonosporaceae</taxon>
        <taxon>Plantactinospora</taxon>
    </lineage>
</organism>
<evidence type="ECO:0000313" key="3">
    <source>
        <dbReference type="Proteomes" id="UP000621500"/>
    </source>
</evidence>
<dbReference type="EMBL" id="BONX01000048">
    <property type="protein sequence ID" value="GIG99849.1"/>
    <property type="molecule type" value="Genomic_DNA"/>
</dbReference>
<protein>
    <recommendedName>
        <fullName evidence="4">Secreted protein</fullName>
    </recommendedName>
</protein>